<dbReference type="RefSeq" id="XP_013409201.1">
    <property type="nucleotide sequence ID" value="XM_013553747.1"/>
</dbReference>
<dbReference type="PROSITE" id="PS50052">
    <property type="entry name" value="GUANYLATE_KINASE_2"/>
    <property type="match status" value="1"/>
</dbReference>
<dbReference type="InterPro" id="IPR008145">
    <property type="entry name" value="GK/Ca_channel_bsu"/>
</dbReference>
<feature type="non-terminal residue" evidence="8">
    <location>
        <position position="376"/>
    </location>
</feature>
<dbReference type="GO" id="GO:0007165">
    <property type="term" value="P:signal transduction"/>
    <property type="evidence" value="ECO:0007669"/>
    <property type="project" value="TreeGrafter"/>
</dbReference>
<organism evidence="7 8">
    <name type="scientific">Lingula anatina</name>
    <name type="common">Brachiopod</name>
    <name type="synonym">Lingula unguis</name>
    <dbReference type="NCBI Taxonomy" id="7574"/>
    <lineage>
        <taxon>Eukaryota</taxon>
        <taxon>Metazoa</taxon>
        <taxon>Spiralia</taxon>
        <taxon>Lophotrochozoa</taxon>
        <taxon>Brachiopoda</taxon>
        <taxon>Linguliformea</taxon>
        <taxon>Lingulata</taxon>
        <taxon>Lingulida</taxon>
        <taxon>Linguloidea</taxon>
        <taxon>Lingulidae</taxon>
        <taxon>Lingula</taxon>
    </lineage>
</organism>
<dbReference type="PROSITE" id="PS00856">
    <property type="entry name" value="GUANYLATE_KINASE_1"/>
    <property type="match status" value="1"/>
</dbReference>
<comment type="subcellular location">
    <subcellularLocation>
        <location evidence="1">Membrane</location>
        <topology evidence="1">Peripheral membrane protein</topology>
    </subcellularLocation>
</comment>
<feature type="compositionally biased region" description="Basic and acidic residues" evidence="4">
    <location>
        <begin position="319"/>
        <end position="329"/>
    </location>
</feature>
<dbReference type="Pfam" id="PF00625">
    <property type="entry name" value="Guanylate_kin"/>
    <property type="match status" value="1"/>
</dbReference>
<dbReference type="InterPro" id="IPR001202">
    <property type="entry name" value="WW_dom"/>
</dbReference>
<dbReference type="SUPFAM" id="SSF52540">
    <property type="entry name" value="P-loop containing nucleoside triphosphate hydrolases"/>
    <property type="match status" value="1"/>
</dbReference>
<protein>
    <submittedName>
        <fullName evidence="8">Membrane-associated guanylate kinase, WW and PDZ domain-containing protein 2</fullName>
    </submittedName>
</protein>
<feature type="region of interest" description="Disordered" evidence="4">
    <location>
        <begin position="319"/>
        <end position="361"/>
    </location>
</feature>
<dbReference type="Proteomes" id="UP000085678">
    <property type="component" value="Unplaced"/>
</dbReference>
<keyword evidence="7" id="KW-1185">Reference proteome</keyword>
<dbReference type="CDD" id="cd00201">
    <property type="entry name" value="WW"/>
    <property type="match status" value="1"/>
</dbReference>
<dbReference type="FunFam" id="3.30.63.10:FF:000003">
    <property type="entry name" value="Membrane-associated guanylate kinase, WW and PDZ domain-containing protein 3 isoform 1"/>
    <property type="match status" value="1"/>
</dbReference>
<keyword evidence="8" id="KW-0418">Kinase</keyword>
<dbReference type="SMART" id="SM00456">
    <property type="entry name" value="WW"/>
    <property type="match status" value="1"/>
</dbReference>
<dbReference type="GO" id="GO:0016301">
    <property type="term" value="F:kinase activity"/>
    <property type="evidence" value="ECO:0007669"/>
    <property type="project" value="UniProtKB-KW"/>
</dbReference>
<evidence type="ECO:0000256" key="3">
    <source>
        <dbReference type="ARBA" id="ARBA00023136"/>
    </source>
</evidence>
<reference evidence="8" key="1">
    <citation type="submission" date="2025-08" db="UniProtKB">
        <authorList>
            <consortium name="RefSeq"/>
        </authorList>
    </citation>
    <scope>IDENTIFICATION</scope>
    <source>
        <tissue evidence="8">Gonads</tissue>
    </source>
</reference>
<feature type="compositionally biased region" description="Basic and acidic residues" evidence="4">
    <location>
        <begin position="336"/>
        <end position="350"/>
    </location>
</feature>
<dbReference type="AlphaFoldDB" id="A0A1S3JGD0"/>
<dbReference type="InParanoid" id="A0A1S3JGD0"/>
<evidence type="ECO:0000259" key="5">
    <source>
        <dbReference type="PROSITE" id="PS50020"/>
    </source>
</evidence>
<feature type="domain" description="Guanylate kinase-like" evidence="6">
    <location>
        <begin position="108"/>
        <end position="209"/>
    </location>
</feature>
<keyword evidence="8" id="KW-0808">Transferase</keyword>
<dbReference type="InterPro" id="IPR001478">
    <property type="entry name" value="PDZ"/>
</dbReference>
<dbReference type="GO" id="GO:0016020">
    <property type="term" value="C:membrane"/>
    <property type="evidence" value="ECO:0007669"/>
    <property type="project" value="UniProtKB-SubCell"/>
</dbReference>
<dbReference type="SMART" id="SM00072">
    <property type="entry name" value="GuKc"/>
    <property type="match status" value="1"/>
</dbReference>
<feature type="region of interest" description="Disordered" evidence="4">
    <location>
        <begin position="204"/>
        <end position="295"/>
    </location>
</feature>
<proteinExistence type="predicted"/>
<dbReference type="PANTHER" id="PTHR10316">
    <property type="entry name" value="MEMBRANE ASSOCIATED GUANYLATE KINASE-RELATED"/>
    <property type="match status" value="1"/>
</dbReference>
<dbReference type="GO" id="GO:0005737">
    <property type="term" value="C:cytoplasm"/>
    <property type="evidence" value="ECO:0007669"/>
    <property type="project" value="TreeGrafter"/>
</dbReference>
<dbReference type="PANTHER" id="PTHR10316:SF40">
    <property type="entry name" value="LD27118P"/>
    <property type="match status" value="1"/>
</dbReference>
<dbReference type="Gene3D" id="3.30.63.10">
    <property type="entry name" value="Guanylate Kinase phosphate binding domain"/>
    <property type="match status" value="1"/>
</dbReference>
<feature type="compositionally biased region" description="Basic and acidic residues" evidence="4">
    <location>
        <begin position="272"/>
        <end position="285"/>
    </location>
</feature>
<keyword evidence="2" id="KW-0677">Repeat</keyword>
<dbReference type="Pfam" id="PF00397">
    <property type="entry name" value="WW"/>
    <property type="match status" value="1"/>
</dbReference>
<dbReference type="InterPro" id="IPR020590">
    <property type="entry name" value="Guanylate_kinase_CS"/>
</dbReference>
<feature type="region of interest" description="Disordered" evidence="4">
    <location>
        <begin position="1"/>
        <end position="25"/>
    </location>
</feature>
<dbReference type="Gene3D" id="2.30.42.10">
    <property type="match status" value="1"/>
</dbReference>
<evidence type="ECO:0000259" key="6">
    <source>
        <dbReference type="PROSITE" id="PS50052"/>
    </source>
</evidence>
<evidence type="ECO:0000256" key="1">
    <source>
        <dbReference type="ARBA" id="ARBA00004170"/>
    </source>
</evidence>
<feature type="domain" description="WW" evidence="5">
    <location>
        <begin position="289"/>
        <end position="322"/>
    </location>
</feature>
<dbReference type="InterPro" id="IPR027417">
    <property type="entry name" value="P-loop_NTPase"/>
</dbReference>
<dbReference type="InterPro" id="IPR036034">
    <property type="entry name" value="PDZ_sf"/>
</dbReference>
<dbReference type="OrthoDB" id="66881at2759"/>
<dbReference type="SUPFAM" id="SSF51045">
    <property type="entry name" value="WW domain"/>
    <property type="match status" value="1"/>
</dbReference>
<dbReference type="Pfam" id="PF00595">
    <property type="entry name" value="PDZ"/>
    <property type="match status" value="1"/>
</dbReference>
<dbReference type="CDD" id="cd06730">
    <property type="entry name" value="PDZ0_MAGI-1_3-like"/>
    <property type="match status" value="1"/>
</dbReference>
<dbReference type="STRING" id="7574.A0A1S3JGD0"/>
<evidence type="ECO:0000256" key="2">
    <source>
        <dbReference type="ARBA" id="ARBA00022737"/>
    </source>
</evidence>
<evidence type="ECO:0000256" key="4">
    <source>
        <dbReference type="SAM" id="MobiDB-lite"/>
    </source>
</evidence>
<sequence>MVHTTSHSPVMLKPKSPKTPPTKAKKAKDVAKHWSQTVNECIVSAGPDGLLNLVLKGGADNGQFCYIGEVKHDKINYHSGKLHQDEIILEVQGQKVAGYTQRDLQAWVKQVSHNGAPVMFKTVHAGLLPKDLRQYLSTRFQKGSVDHDLQQTIRDNLYLRTVPCTTRVPRPGEINGVDYTFLSMEDFLALEKSGTLLESGIYDGNHYGTPKPPKEPTLPPFRRTNSASMLLPGPHPSSEGKRRRNRSNVETTSVPKAFNDVEQPTTPGTRKRQLERSKSDQDLGSKDMGPMPPNWEVAYTEEGNPYYIDHNTETTHWLDPRLSEKKKQSPLECDEDDRRNKVEKVEKDQQPLKPTMPELPFGWEKVEDPHYGCYYI</sequence>
<dbReference type="PROSITE" id="PS50020">
    <property type="entry name" value="WW_DOMAIN_2"/>
    <property type="match status" value="1"/>
</dbReference>
<dbReference type="SUPFAM" id="SSF50156">
    <property type="entry name" value="PDZ domain-like"/>
    <property type="match status" value="1"/>
</dbReference>
<dbReference type="InterPro" id="IPR008144">
    <property type="entry name" value="Guanylate_kin-like_dom"/>
</dbReference>
<accession>A0A1S3JGD0</accession>
<gene>
    <name evidence="8" type="primary">LOC106172839</name>
</gene>
<evidence type="ECO:0000313" key="7">
    <source>
        <dbReference type="Proteomes" id="UP000085678"/>
    </source>
</evidence>
<dbReference type="KEGG" id="lak:106172839"/>
<name>A0A1S3JGD0_LINAN</name>
<dbReference type="GeneID" id="106172839"/>
<evidence type="ECO:0000313" key="8">
    <source>
        <dbReference type="RefSeq" id="XP_013409201.1"/>
    </source>
</evidence>
<dbReference type="InterPro" id="IPR036020">
    <property type="entry name" value="WW_dom_sf"/>
</dbReference>
<keyword evidence="3" id="KW-0472">Membrane</keyword>
<dbReference type="Gene3D" id="2.20.70.10">
    <property type="match status" value="1"/>
</dbReference>